<evidence type="ECO:0000313" key="2">
    <source>
        <dbReference type="EMBL" id="CAB9517495.1"/>
    </source>
</evidence>
<name>A0A9N8HM17_9STRA</name>
<feature type="region of interest" description="Disordered" evidence="1">
    <location>
        <begin position="57"/>
        <end position="76"/>
    </location>
</feature>
<evidence type="ECO:0000256" key="1">
    <source>
        <dbReference type="SAM" id="MobiDB-lite"/>
    </source>
</evidence>
<dbReference type="Proteomes" id="UP001153069">
    <property type="component" value="Unassembled WGS sequence"/>
</dbReference>
<dbReference type="EMBL" id="CAICTM010000860">
    <property type="protein sequence ID" value="CAB9517495.1"/>
    <property type="molecule type" value="Genomic_DNA"/>
</dbReference>
<feature type="region of interest" description="Disordered" evidence="1">
    <location>
        <begin position="1"/>
        <end position="31"/>
    </location>
</feature>
<reference evidence="2" key="1">
    <citation type="submission" date="2020-06" db="EMBL/GenBank/DDBJ databases">
        <authorList>
            <consortium name="Plant Systems Biology data submission"/>
        </authorList>
    </citation>
    <scope>NUCLEOTIDE SEQUENCE</scope>
    <source>
        <strain evidence="2">D6</strain>
    </source>
</reference>
<evidence type="ECO:0000313" key="3">
    <source>
        <dbReference type="Proteomes" id="UP001153069"/>
    </source>
</evidence>
<dbReference type="AlphaFoldDB" id="A0A9N8HM17"/>
<dbReference type="OrthoDB" id="10595234at2759"/>
<protein>
    <submittedName>
        <fullName evidence="2">Uncharacterized protein</fullName>
    </submittedName>
</protein>
<gene>
    <name evidence="2" type="ORF">SEMRO_861_G212180.1</name>
</gene>
<accession>A0A9N8HM17</accession>
<proteinExistence type="predicted"/>
<keyword evidence="3" id="KW-1185">Reference proteome</keyword>
<organism evidence="2 3">
    <name type="scientific">Seminavis robusta</name>
    <dbReference type="NCBI Taxonomy" id="568900"/>
    <lineage>
        <taxon>Eukaryota</taxon>
        <taxon>Sar</taxon>
        <taxon>Stramenopiles</taxon>
        <taxon>Ochrophyta</taxon>
        <taxon>Bacillariophyta</taxon>
        <taxon>Bacillariophyceae</taxon>
        <taxon>Bacillariophycidae</taxon>
        <taxon>Naviculales</taxon>
        <taxon>Naviculaceae</taxon>
        <taxon>Seminavis</taxon>
    </lineage>
</organism>
<sequence length="248" mass="27528">MAIAFGPRSTGMPLGTVKRRRHHHSTGTSDQQEPICFVSTKFRSLLRATVNFEGESSTSVSVPIPSSSSSSSLSSTNRNNSSLADWMLSSDSDEFFLGTQDFRKRTDGCWDAFQPSVDWFGLELVPVFVIKLERNGPKKQVSAIITQARSDIRSGQNSVTGRLAGKVMEKSSFQGSNRVTWKENDLANEWILEADLSLTLSIPLPPLVPLPPGFNSIGSRIVKSTCKRRLEQFLNNLQASYLDWAKRQ</sequence>
<comment type="caution">
    <text evidence="2">The sequence shown here is derived from an EMBL/GenBank/DDBJ whole genome shotgun (WGS) entry which is preliminary data.</text>
</comment>